<evidence type="ECO:0000259" key="2">
    <source>
        <dbReference type="Pfam" id="PF11160"/>
    </source>
</evidence>
<organism evidence="3 5">
    <name type="scientific">Aquisalinus luteolus</name>
    <dbReference type="NCBI Taxonomy" id="1566827"/>
    <lineage>
        <taxon>Bacteria</taxon>
        <taxon>Pseudomonadati</taxon>
        <taxon>Pseudomonadota</taxon>
        <taxon>Alphaproteobacteria</taxon>
        <taxon>Parvularculales</taxon>
        <taxon>Parvularculaceae</taxon>
        <taxon>Aquisalinus</taxon>
    </lineage>
</organism>
<feature type="domain" description="Hypervirulence associated protein TUDOR" evidence="2">
    <location>
        <begin position="8"/>
        <end position="69"/>
    </location>
</feature>
<gene>
    <name evidence="4" type="ORF">FF098_013585</name>
    <name evidence="3" type="ORF">GCM10011355_29840</name>
</gene>
<accession>A0A8J3A9U5</accession>
<evidence type="ECO:0000313" key="5">
    <source>
        <dbReference type="Proteomes" id="UP000621856"/>
    </source>
</evidence>
<evidence type="ECO:0000256" key="1">
    <source>
        <dbReference type="SAM" id="MobiDB-lite"/>
    </source>
</evidence>
<comment type="caution">
    <text evidence="3">The sequence shown here is derived from an EMBL/GenBank/DDBJ whole genome shotgun (WGS) entry which is preliminary data.</text>
</comment>
<reference evidence="3" key="1">
    <citation type="journal article" date="2014" name="Int. J. Syst. Evol. Microbiol.">
        <title>Complete genome sequence of Corynebacterium casei LMG S-19264T (=DSM 44701T), isolated from a smear-ripened cheese.</title>
        <authorList>
            <consortium name="US DOE Joint Genome Institute (JGI-PGF)"/>
            <person name="Walter F."/>
            <person name="Albersmeier A."/>
            <person name="Kalinowski J."/>
            <person name="Ruckert C."/>
        </authorList>
    </citation>
    <scope>NUCLEOTIDE SEQUENCE</scope>
    <source>
        <strain evidence="3">CGMCC 1.14984</strain>
    </source>
</reference>
<dbReference type="Proteomes" id="UP000818603">
    <property type="component" value="Unassembled WGS sequence"/>
</dbReference>
<reference evidence="3" key="3">
    <citation type="submission" date="2020-09" db="EMBL/GenBank/DDBJ databases">
        <authorList>
            <person name="Sun Q."/>
            <person name="Zhou Y."/>
        </authorList>
    </citation>
    <scope>NUCLEOTIDE SEQUENCE</scope>
    <source>
        <strain evidence="3">CGMCC 1.14984</strain>
    </source>
</reference>
<dbReference type="Proteomes" id="UP000621856">
    <property type="component" value="Unassembled WGS sequence"/>
</dbReference>
<proteinExistence type="predicted"/>
<name>A0A8J3A9U5_9PROT</name>
<dbReference type="InterPro" id="IPR021331">
    <property type="entry name" value="Hva1_TUDOR"/>
</dbReference>
<protein>
    <submittedName>
        <fullName evidence="4">HVA1 family protein</fullName>
    </submittedName>
</protein>
<dbReference type="RefSeq" id="WP_155141508.1">
    <property type="nucleotide sequence ID" value="NZ_BMGZ01000003.1"/>
</dbReference>
<evidence type="ECO:0000313" key="6">
    <source>
        <dbReference type="Proteomes" id="UP000818603"/>
    </source>
</evidence>
<feature type="region of interest" description="Disordered" evidence="1">
    <location>
        <begin position="39"/>
        <end position="72"/>
    </location>
</feature>
<reference evidence="4 6" key="2">
    <citation type="submission" date="2020-02" db="EMBL/GenBank/DDBJ databases">
        <title>Genome sequence of Parvularcula flava strain NH6-79.</title>
        <authorList>
            <person name="Abdul Karim M.H."/>
            <person name="Lam M.Q."/>
            <person name="Chen S.J."/>
            <person name="Yahya A."/>
            <person name="Shahir S."/>
            <person name="Shamsir M.S."/>
            <person name="Chong C.S."/>
        </authorList>
    </citation>
    <scope>NUCLEOTIDE SEQUENCE [LARGE SCALE GENOMIC DNA]</scope>
    <source>
        <strain evidence="4 6">NH6-79</strain>
    </source>
</reference>
<feature type="compositionally biased region" description="Basic and acidic residues" evidence="1">
    <location>
        <begin position="55"/>
        <end position="72"/>
    </location>
</feature>
<dbReference type="EMBL" id="BMGZ01000003">
    <property type="protein sequence ID" value="GGI00767.1"/>
    <property type="molecule type" value="Genomic_DNA"/>
</dbReference>
<dbReference type="EMBL" id="VCJR02000003">
    <property type="protein sequence ID" value="NHK28949.1"/>
    <property type="molecule type" value="Genomic_DNA"/>
</dbReference>
<dbReference type="Pfam" id="PF11160">
    <property type="entry name" value="Hva1_TUDOR"/>
    <property type="match status" value="1"/>
</dbReference>
<keyword evidence="6" id="KW-1185">Reference proteome</keyword>
<sequence>MSKTYNVGTKVKWSWGNGTATGKVEKSYTQKITRKIDGSEITRDADDDNPAYYIKQEDGSEVLKSHSELNKA</sequence>
<evidence type="ECO:0000313" key="4">
    <source>
        <dbReference type="EMBL" id="NHK28949.1"/>
    </source>
</evidence>
<dbReference type="AlphaFoldDB" id="A0A8J3A9U5"/>
<evidence type="ECO:0000313" key="3">
    <source>
        <dbReference type="EMBL" id="GGI00767.1"/>
    </source>
</evidence>